<dbReference type="RefSeq" id="WP_089680206.1">
    <property type="nucleotide sequence ID" value="NZ_FNFO01000002.1"/>
</dbReference>
<dbReference type="AlphaFoldDB" id="A0A1G9B3K3"/>
<dbReference type="STRING" id="1075417.SAMN05421823_102501"/>
<name>A0A1G9B3K3_9BACT</name>
<evidence type="ECO:0000313" key="1">
    <source>
        <dbReference type="EMBL" id="SDK34097.1"/>
    </source>
</evidence>
<sequence>MIQIFLLHDDGRRSPLDLNEGTRIQLEIFNPIFDDELTRTTFSFPFTIPLTPRNRKLLGFADVLYAHDTRQTPGQWNVDLYDAGVPQFRGVLKRRKVRPGTLECNFQAGENSLADQLKNLRLRDLTFEEGDLIFSEEPDSRYNQDEIKAAMKTMTQSFWPQSRVAFPTLYNYNFCDHPHYQGYINYYTADGQFQNSSSTVIQRDRQTPMPYTREVIAAIGRTMNWEFTGSGLVQSRVLLSILYSNYDWGFYNNTTEGSYNATEGRGAMIRYLKNRVGLGPLLPDLSAADFLNALRRYFFLAIFWDSLNRKAEILDLEALIENKNYEDWTERASPQFEAEEPEYREGFTLQVQQDSSDALARDLDFTGMNDKGVTQNIHTEARPEAELDYIFCQPEMKYYRGAWIEADTDYAWEYFGPASQDVVHGNGKTSWPLMADTLPMEKRADWQNPARSLLIPHADQPGRSDIRPERNEASLRFLLYWGMQPDSEGNLYPLASGGHWTYNGINAQNLYLALYQGIEQGPYAQRGSTYLACLEQARRVTYRVRLNHNELAQLDMKKKKRINHVNYLINKVSVTLPLTEEATIEFRTVP</sequence>
<dbReference type="EMBL" id="FNFO01000002">
    <property type="protein sequence ID" value="SDK34097.1"/>
    <property type="molecule type" value="Genomic_DNA"/>
</dbReference>
<keyword evidence="2" id="KW-1185">Reference proteome</keyword>
<evidence type="ECO:0000313" key="2">
    <source>
        <dbReference type="Proteomes" id="UP000198510"/>
    </source>
</evidence>
<proteinExistence type="predicted"/>
<dbReference type="Proteomes" id="UP000198510">
    <property type="component" value="Unassembled WGS sequence"/>
</dbReference>
<dbReference type="OrthoDB" id="1287238at2"/>
<organism evidence="1 2">
    <name type="scientific">Catalinimonas alkaloidigena</name>
    <dbReference type="NCBI Taxonomy" id="1075417"/>
    <lineage>
        <taxon>Bacteria</taxon>
        <taxon>Pseudomonadati</taxon>
        <taxon>Bacteroidota</taxon>
        <taxon>Cytophagia</taxon>
        <taxon>Cytophagales</taxon>
        <taxon>Catalimonadaceae</taxon>
        <taxon>Catalinimonas</taxon>
    </lineage>
</organism>
<accession>A0A1G9B3K3</accession>
<protein>
    <submittedName>
        <fullName evidence="1">Uncharacterized protein</fullName>
    </submittedName>
</protein>
<gene>
    <name evidence="1" type="ORF">SAMN05421823_102501</name>
</gene>
<reference evidence="1 2" key="1">
    <citation type="submission" date="2016-10" db="EMBL/GenBank/DDBJ databases">
        <authorList>
            <person name="de Groot N.N."/>
        </authorList>
    </citation>
    <scope>NUCLEOTIDE SEQUENCE [LARGE SCALE GENOMIC DNA]</scope>
    <source>
        <strain evidence="1 2">DSM 25186</strain>
    </source>
</reference>